<keyword evidence="4 5" id="KW-0472">Membrane</keyword>
<protein>
    <recommendedName>
        <fullName evidence="7">MBOAT family protein</fullName>
    </recommendedName>
</protein>
<organism evidence="6">
    <name type="scientific">marine metagenome</name>
    <dbReference type="NCBI Taxonomy" id="408172"/>
    <lineage>
        <taxon>unclassified sequences</taxon>
        <taxon>metagenomes</taxon>
        <taxon>ecological metagenomes</taxon>
    </lineage>
</organism>
<dbReference type="EMBL" id="UINC01208623">
    <property type="protein sequence ID" value="SVE31255.1"/>
    <property type="molecule type" value="Genomic_DNA"/>
</dbReference>
<dbReference type="InterPro" id="IPR004299">
    <property type="entry name" value="MBOAT_fam"/>
</dbReference>
<dbReference type="AlphaFoldDB" id="A0A383CHP4"/>
<dbReference type="GO" id="GO:0016020">
    <property type="term" value="C:membrane"/>
    <property type="evidence" value="ECO:0007669"/>
    <property type="project" value="UniProtKB-SubCell"/>
</dbReference>
<evidence type="ECO:0000256" key="1">
    <source>
        <dbReference type="ARBA" id="ARBA00004141"/>
    </source>
</evidence>
<feature type="transmembrane region" description="Helical" evidence="5">
    <location>
        <begin position="193"/>
        <end position="213"/>
    </location>
</feature>
<evidence type="ECO:0000256" key="2">
    <source>
        <dbReference type="ARBA" id="ARBA00022692"/>
    </source>
</evidence>
<evidence type="ECO:0000256" key="3">
    <source>
        <dbReference type="ARBA" id="ARBA00022989"/>
    </source>
</evidence>
<evidence type="ECO:0000313" key="6">
    <source>
        <dbReference type="EMBL" id="SVE31255.1"/>
    </source>
</evidence>
<dbReference type="Pfam" id="PF03062">
    <property type="entry name" value="MBOAT"/>
    <property type="match status" value="1"/>
</dbReference>
<dbReference type="GO" id="GO:0016746">
    <property type="term" value="F:acyltransferase activity"/>
    <property type="evidence" value="ECO:0007669"/>
    <property type="project" value="TreeGrafter"/>
</dbReference>
<proteinExistence type="predicted"/>
<feature type="transmembrane region" description="Helical" evidence="5">
    <location>
        <begin position="12"/>
        <end position="33"/>
    </location>
</feature>
<evidence type="ECO:0000256" key="5">
    <source>
        <dbReference type="SAM" id="Phobius"/>
    </source>
</evidence>
<sequence length="241" mass="26520">MATPANIAFSNIDSLAVVAAWTGLLCFSLQIYFDLSGYADMALGIGRMLGFRLPENFNSPYAADSFQEFWRRWNMSLTNWCSTYLGLSLKETSKTTVSNPATVSVVLLFVIICLWHGPSWGVFIWGAVHAVFIVLERTRWGVTLSRWPTALRHLYLLVLVNAAWVFFRTDTLNDALRFFQALGGFGAAGLDSVPLPIFASTWAALIVGLLSTVPMLPTIGRWSVTVDALATALQMIVTTAA</sequence>
<dbReference type="InterPro" id="IPR051085">
    <property type="entry name" value="MB_O-acyltransferase"/>
</dbReference>
<name>A0A383CHP4_9ZZZZ</name>
<keyword evidence="3 5" id="KW-1133">Transmembrane helix</keyword>
<reference evidence="6" key="1">
    <citation type="submission" date="2018-05" db="EMBL/GenBank/DDBJ databases">
        <authorList>
            <person name="Lanie J.A."/>
            <person name="Ng W.-L."/>
            <person name="Kazmierczak K.M."/>
            <person name="Andrzejewski T.M."/>
            <person name="Davidsen T.M."/>
            <person name="Wayne K.J."/>
            <person name="Tettelin H."/>
            <person name="Glass J.I."/>
            <person name="Rusch D."/>
            <person name="Podicherti R."/>
            <person name="Tsui H.-C.T."/>
            <person name="Winkler M.E."/>
        </authorList>
    </citation>
    <scope>NUCLEOTIDE SEQUENCE</scope>
</reference>
<evidence type="ECO:0000256" key="4">
    <source>
        <dbReference type="ARBA" id="ARBA00023136"/>
    </source>
</evidence>
<gene>
    <name evidence="6" type="ORF">METZ01_LOCUS484109</name>
</gene>
<accession>A0A383CHP4</accession>
<keyword evidence="2 5" id="KW-0812">Transmembrane</keyword>
<feature type="transmembrane region" description="Helical" evidence="5">
    <location>
        <begin position="105"/>
        <end position="135"/>
    </location>
</feature>
<evidence type="ECO:0008006" key="7">
    <source>
        <dbReference type="Google" id="ProtNLM"/>
    </source>
</evidence>
<feature type="non-terminal residue" evidence="6">
    <location>
        <position position="241"/>
    </location>
</feature>
<comment type="subcellular location">
    <subcellularLocation>
        <location evidence="1">Membrane</location>
        <topology evidence="1">Multi-pass membrane protein</topology>
    </subcellularLocation>
</comment>
<feature type="transmembrane region" description="Helical" evidence="5">
    <location>
        <begin position="147"/>
        <end position="167"/>
    </location>
</feature>
<dbReference type="PANTHER" id="PTHR13285">
    <property type="entry name" value="ACYLTRANSFERASE"/>
    <property type="match status" value="1"/>
</dbReference>
<dbReference type="PANTHER" id="PTHR13285:SF18">
    <property type="entry name" value="PROTEIN-CYSTEINE N-PALMITOYLTRANSFERASE RASP"/>
    <property type="match status" value="1"/>
</dbReference>